<evidence type="ECO:0000256" key="3">
    <source>
        <dbReference type="ARBA" id="ARBA00023082"/>
    </source>
</evidence>
<dbReference type="InterPro" id="IPR013249">
    <property type="entry name" value="RNA_pol_sigma70_r4_t2"/>
</dbReference>
<dbReference type="GO" id="GO:0003677">
    <property type="term" value="F:DNA binding"/>
    <property type="evidence" value="ECO:0007669"/>
    <property type="project" value="UniProtKB-KW"/>
</dbReference>
<evidence type="ECO:0000256" key="1">
    <source>
        <dbReference type="ARBA" id="ARBA00010641"/>
    </source>
</evidence>
<reference evidence="8 9" key="1">
    <citation type="submission" date="2019-09" db="EMBL/GenBank/DDBJ databases">
        <title>Actinomadura physcomitrii sp. nov., a novel actinomycete isolated from moss [Physcomitrium sphaericum (Ludw) Fuernr].</title>
        <authorList>
            <person name="Zhuang X."/>
            <person name="Liu C."/>
        </authorList>
    </citation>
    <scope>NUCLEOTIDE SEQUENCE [LARGE SCALE GENOMIC DNA]</scope>
    <source>
        <strain evidence="8 9">HMC1</strain>
    </source>
</reference>
<evidence type="ECO:0000256" key="2">
    <source>
        <dbReference type="ARBA" id="ARBA00023015"/>
    </source>
</evidence>
<dbReference type="InterPro" id="IPR013325">
    <property type="entry name" value="RNA_pol_sigma_r2"/>
</dbReference>
<dbReference type="PANTHER" id="PTHR43133">
    <property type="entry name" value="RNA POLYMERASE ECF-TYPE SIGMA FACTO"/>
    <property type="match status" value="1"/>
</dbReference>
<evidence type="ECO:0000313" key="9">
    <source>
        <dbReference type="Proteomes" id="UP000468735"/>
    </source>
</evidence>
<feature type="domain" description="RNA polymerase sigma-70 region 2" evidence="6">
    <location>
        <begin position="13"/>
        <end position="78"/>
    </location>
</feature>
<dbReference type="GO" id="GO:0006352">
    <property type="term" value="P:DNA-templated transcription initiation"/>
    <property type="evidence" value="ECO:0007669"/>
    <property type="project" value="InterPro"/>
</dbReference>
<dbReference type="SUPFAM" id="SSF88946">
    <property type="entry name" value="Sigma2 domain of RNA polymerase sigma factors"/>
    <property type="match status" value="1"/>
</dbReference>
<dbReference type="InterPro" id="IPR014284">
    <property type="entry name" value="RNA_pol_sigma-70_dom"/>
</dbReference>
<proteinExistence type="inferred from homology"/>
<keyword evidence="9" id="KW-1185">Reference proteome</keyword>
<organism evidence="8 9">
    <name type="scientific">Actinomadura rudentiformis</name>
    <dbReference type="NCBI Taxonomy" id="359158"/>
    <lineage>
        <taxon>Bacteria</taxon>
        <taxon>Bacillati</taxon>
        <taxon>Actinomycetota</taxon>
        <taxon>Actinomycetes</taxon>
        <taxon>Streptosporangiales</taxon>
        <taxon>Thermomonosporaceae</taxon>
        <taxon>Actinomadura</taxon>
    </lineage>
</organism>
<evidence type="ECO:0000256" key="4">
    <source>
        <dbReference type="ARBA" id="ARBA00023125"/>
    </source>
</evidence>
<dbReference type="InterPro" id="IPR036388">
    <property type="entry name" value="WH-like_DNA-bd_sf"/>
</dbReference>
<feature type="domain" description="RNA polymerase sigma factor 70 region 4 type 2" evidence="7">
    <location>
        <begin position="103"/>
        <end position="155"/>
    </location>
</feature>
<dbReference type="Pfam" id="PF08281">
    <property type="entry name" value="Sigma70_r4_2"/>
    <property type="match status" value="1"/>
</dbReference>
<evidence type="ECO:0000259" key="6">
    <source>
        <dbReference type="Pfam" id="PF04542"/>
    </source>
</evidence>
<evidence type="ECO:0000313" key="8">
    <source>
        <dbReference type="EMBL" id="KAB2341772.1"/>
    </source>
</evidence>
<dbReference type="InterPro" id="IPR039425">
    <property type="entry name" value="RNA_pol_sigma-70-like"/>
</dbReference>
<keyword evidence="5" id="KW-0804">Transcription</keyword>
<comment type="caution">
    <text evidence="8">The sequence shown here is derived from an EMBL/GenBank/DDBJ whole genome shotgun (WGS) entry which is preliminary data.</text>
</comment>
<dbReference type="RefSeq" id="WP_151567790.1">
    <property type="nucleotide sequence ID" value="NZ_WBMT01000024.1"/>
</dbReference>
<dbReference type="SUPFAM" id="SSF88659">
    <property type="entry name" value="Sigma3 and sigma4 domains of RNA polymerase sigma factors"/>
    <property type="match status" value="1"/>
</dbReference>
<dbReference type="InterPro" id="IPR014325">
    <property type="entry name" value="RNA_pol_sigma-E_actinobac"/>
</dbReference>
<dbReference type="NCBIfam" id="TIGR02983">
    <property type="entry name" value="SigE-fam_strep"/>
    <property type="match status" value="1"/>
</dbReference>
<name>A0A6H9YAM8_9ACTN</name>
<dbReference type="OrthoDB" id="2046835at2"/>
<sequence>MARYDGLPEFVAARGQALLRSAYLLTGDGHLAEDLVQSTLVKVAPRWRRVAAVGNPEAYVRKMLYHEHISWWRRRGRRNELPSAAPPDGERHPDFADGALLSMVLQQALARLTAKQRAVIVLRFYEDRSEIETAELLGCSTGTVKSQTHRALARLRVLEPGLADLLTDAETPEVAR</sequence>
<dbReference type="Gene3D" id="1.10.1740.10">
    <property type="match status" value="1"/>
</dbReference>
<dbReference type="InterPro" id="IPR007627">
    <property type="entry name" value="RNA_pol_sigma70_r2"/>
</dbReference>
<comment type="similarity">
    <text evidence="1">Belongs to the sigma-70 factor family. ECF subfamily.</text>
</comment>
<dbReference type="AlphaFoldDB" id="A0A6H9YAM8"/>
<keyword evidence="2" id="KW-0805">Transcription regulation</keyword>
<dbReference type="Gene3D" id="1.10.10.10">
    <property type="entry name" value="Winged helix-like DNA-binding domain superfamily/Winged helix DNA-binding domain"/>
    <property type="match status" value="1"/>
</dbReference>
<evidence type="ECO:0000259" key="7">
    <source>
        <dbReference type="Pfam" id="PF08281"/>
    </source>
</evidence>
<dbReference type="Proteomes" id="UP000468735">
    <property type="component" value="Unassembled WGS sequence"/>
</dbReference>
<gene>
    <name evidence="8" type="ORF">F8566_39950</name>
</gene>
<evidence type="ECO:0000256" key="5">
    <source>
        <dbReference type="ARBA" id="ARBA00023163"/>
    </source>
</evidence>
<dbReference type="PANTHER" id="PTHR43133:SF50">
    <property type="entry name" value="ECF RNA POLYMERASE SIGMA FACTOR SIGM"/>
    <property type="match status" value="1"/>
</dbReference>
<keyword evidence="4" id="KW-0238">DNA-binding</keyword>
<dbReference type="InterPro" id="IPR013324">
    <property type="entry name" value="RNA_pol_sigma_r3/r4-like"/>
</dbReference>
<keyword evidence="3" id="KW-0731">Sigma factor</keyword>
<dbReference type="Pfam" id="PF04542">
    <property type="entry name" value="Sigma70_r2"/>
    <property type="match status" value="1"/>
</dbReference>
<dbReference type="GO" id="GO:0016987">
    <property type="term" value="F:sigma factor activity"/>
    <property type="evidence" value="ECO:0007669"/>
    <property type="project" value="UniProtKB-KW"/>
</dbReference>
<dbReference type="CDD" id="cd06171">
    <property type="entry name" value="Sigma70_r4"/>
    <property type="match status" value="1"/>
</dbReference>
<dbReference type="EMBL" id="WBMT01000024">
    <property type="protein sequence ID" value="KAB2341772.1"/>
    <property type="molecule type" value="Genomic_DNA"/>
</dbReference>
<dbReference type="NCBIfam" id="TIGR02937">
    <property type="entry name" value="sigma70-ECF"/>
    <property type="match status" value="1"/>
</dbReference>
<accession>A0A6H9YAM8</accession>
<protein>
    <submittedName>
        <fullName evidence="8">SigE family RNA polymerase sigma factor</fullName>
    </submittedName>
</protein>